<dbReference type="HOGENOM" id="CLU_1700468_0_0_11"/>
<organism evidence="3 4">
    <name type="scientific">Actinoplanes friuliensis DSM 7358</name>
    <dbReference type="NCBI Taxonomy" id="1246995"/>
    <lineage>
        <taxon>Bacteria</taxon>
        <taxon>Bacillati</taxon>
        <taxon>Actinomycetota</taxon>
        <taxon>Actinomycetes</taxon>
        <taxon>Micromonosporales</taxon>
        <taxon>Micromonosporaceae</taxon>
        <taxon>Actinoplanes</taxon>
    </lineage>
</organism>
<reference evidence="3 4" key="1">
    <citation type="journal article" date="2014" name="J. Biotechnol.">
        <title>Complete genome sequence of the actinobacterium Actinoplanes friuliensis HAG 010964, producer of the lipopeptide antibiotic friulimycin.</title>
        <authorList>
            <person name="Ruckert C."/>
            <person name="Szczepanowski R."/>
            <person name="Albersmeier A."/>
            <person name="Goesmann A."/>
            <person name="Fischer N."/>
            <person name="Steinkamper A."/>
            <person name="Puhler A."/>
            <person name="Biener R."/>
            <person name="Schwartz D."/>
            <person name="Kalinowski J."/>
        </authorList>
    </citation>
    <scope>NUCLEOTIDE SEQUENCE [LARGE SCALE GENOMIC DNA]</scope>
    <source>
        <strain evidence="3 4">DSM 7358</strain>
    </source>
</reference>
<protein>
    <recommendedName>
        <fullName evidence="2">VanZ-like domain-containing protein</fullName>
    </recommendedName>
</protein>
<dbReference type="eggNOG" id="COG4767">
    <property type="taxonomic scope" value="Bacteria"/>
</dbReference>
<keyword evidence="4" id="KW-1185">Reference proteome</keyword>
<dbReference type="EMBL" id="CP006272">
    <property type="protein sequence ID" value="AGZ45785.1"/>
    <property type="molecule type" value="Genomic_DNA"/>
</dbReference>
<dbReference type="PANTHER" id="PTHR36834">
    <property type="entry name" value="MEMBRANE PROTEIN-RELATED"/>
    <property type="match status" value="1"/>
</dbReference>
<accession>U5WCQ5</accession>
<feature type="domain" description="VanZ-like" evidence="2">
    <location>
        <begin position="12"/>
        <end position="131"/>
    </location>
</feature>
<gene>
    <name evidence="3" type="ORF">AFR_37655</name>
</gene>
<name>U5WCQ5_9ACTN</name>
<dbReference type="RefSeq" id="WP_023562120.1">
    <property type="nucleotide sequence ID" value="NC_022657.1"/>
</dbReference>
<feature type="transmembrane region" description="Helical" evidence="1">
    <location>
        <begin position="52"/>
        <end position="72"/>
    </location>
</feature>
<dbReference type="InterPro" id="IPR053150">
    <property type="entry name" value="Teicoplanin_resist-assoc"/>
</dbReference>
<proteinExistence type="predicted"/>
<evidence type="ECO:0000313" key="3">
    <source>
        <dbReference type="EMBL" id="AGZ45785.1"/>
    </source>
</evidence>
<dbReference type="STRING" id="1246995.AFR_37655"/>
<evidence type="ECO:0000259" key="2">
    <source>
        <dbReference type="Pfam" id="PF04892"/>
    </source>
</evidence>
<feature type="transmembrane region" description="Helical" evidence="1">
    <location>
        <begin position="115"/>
        <end position="133"/>
    </location>
</feature>
<dbReference type="Pfam" id="PF04892">
    <property type="entry name" value="VanZ"/>
    <property type="match status" value="1"/>
</dbReference>
<dbReference type="InterPro" id="IPR006976">
    <property type="entry name" value="VanZ-like"/>
</dbReference>
<dbReference type="OrthoDB" id="3296153at2"/>
<dbReference type="KEGG" id="afs:AFR_37655"/>
<keyword evidence="1" id="KW-1133">Transmembrane helix</keyword>
<evidence type="ECO:0000313" key="4">
    <source>
        <dbReference type="Proteomes" id="UP000017746"/>
    </source>
</evidence>
<feature type="transmembrane region" description="Helical" evidence="1">
    <location>
        <begin position="84"/>
        <end position="103"/>
    </location>
</feature>
<dbReference type="AlphaFoldDB" id="U5WCQ5"/>
<keyword evidence="1" id="KW-0472">Membrane</keyword>
<sequence>MMRRRVTTTILLLYAVSVAAVTVLPIRAHPAAYWAAEPWWTVFHWIPGVVDGPSFVLNVIMFIPLGVLLPLLRPRLDAVRRLTAYAAGASFSIELTQFVLGMTLGSRRTVDVNDLIANTAGALVGLLILRLALPSRRRRATCVAGKPSSPPPPE</sequence>
<keyword evidence="1" id="KW-0812">Transmembrane</keyword>
<dbReference type="Proteomes" id="UP000017746">
    <property type="component" value="Chromosome"/>
</dbReference>
<dbReference type="PANTHER" id="PTHR36834:SF1">
    <property type="entry name" value="INTEGRAL MEMBRANE PROTEIN"/>
    <property type="match status" value="1"/>
</dbReference>
<evidence type="ECO:0000256" key="1">
    <source>
        <dbReference type="SAM" id="Phobius"/>
    </source>
</evidence>